<feature type="transmembrane region" description="Helical" evidence="1">
    <location>
        <begin position="287"/>
        <end position="305"/>
    </location>
</feature>
<reference evidence="2" key="1">
    <citation type="submission" date="2020-12" db="EMBL/GenBank/DDBJ databases">
        <title>Bacterial taxonomy.</title>
        <authorList>
            <person name="Pan X."/>
        </authorList>
    </citation>
    <scope>NUCLEOTIDE SEQUENCE</scope>
    <source>
        <strain evidence="2">B2012</strain>
    </source>
</reference>
<organism evidence="2 3">
    <name type="scientific">Acuticoccus mangrovi</name>
    <dbReference type="NCBI Taxonomy" id="2796142"/>
    <lineage>
        <taxon>Bacteria</taxon>
        <taxon>Pseudomonadati</taxon>
        <taxon>Pseudomonadota</taxon>
        <taxon>Alphaproteobacteria</taxon>
        <taxon>Hyphomicrobiales</taxon>
        <taxon>Amorphaceae</taxon>
        <taxon>Acuticoccus</taxon>
    </lineage>
</organism>
<accession>A0A934IPL5</accession>
<sequence length="438" mass="45665">MNSLDLWDRLPALAQDGLTFLALLLPALLVGVAVMAGHRPLALVGAMLRRFPFTNALFVLLIAASVGLGVGLIAQERGLRIGTARAAEKFDLVLAAPGSEITMLLAAVYLQPSDVPLLGGDVYAEVTENPHVSIAAPIAFGDSYDGAPVIGTTPDFAGHLAGPLAAGRMFATEREAVAGARVPLAIGDEFTPAHGVGASADEEAHEHAHFTVVGRMPMTGSPWDRAILVPVEAVWEVHGLADGHADGWSGEVGPPFDMARFPGTPAILVRADELWANYALRSEFNRADVMAFFPGAVLAGLHNILGDVRQAMSLLAVATQVLVTAGVLAGLLVLARLTAQRLALLRALGAPARFAFAVVWGYAASLIVAGAILGVGVGYGATIALSAIITERTDILVTARLDWPELHLVAGFVSLTLLLALLPAGATLSRDIVRDLRA</sequence>
<dbReference type="Proteomes" id="UP000609531">
    <property type="component" value="Unassembled WGS sequence"/>
</dbReference>
<evidence type="ECO:0000313" key="3">
    <source>
        <dbReference type="Proteomes" id="UP000609531"/>
    </source>
</evidence>
<dbReference type="PANTHER" id="PTHR43738">
    <property type="entry name" value="ABC TRANSPORTER, MEMBRANE PROTEIN"/>
    <property type="match status" value="1"/>
</dbReference>
<protein>
    <submittedName>
        <fullName evidence="2">ABC transporter permease</fullName>
    </submittedName>
</protein>
<keyword evidence="1" id="KW-0812">Transmembrane</keyword>
<dbReference type="PANTHER" id="PTHR43738:SF2">
    <property type="entry name" value="ABC TRANSPORTER PERMEASE"/>
    <property type="match status" value="1"/>
</dbReference>
<name>A0A934IPL5_9HYPH</name>
<comment type="caution">
    <text evidence="2">The sequence shown here is derived from an EMBL/GenBank/DDBJ whole genome shotgun (WGS) entry which is preliminary data.</text>
</comment>
<proteinExistence type="predicted"/>
<dbReference type="AlphaFoldDB" id="A0A934IPL5"/>
<keyword evidence="3" id="KW-1185">Reference proteome</keyword>
<feature type="transmembrane region" description="Helical" evidence="1">
    <location>
        <begin position="12"/>
        <end position="36"/>
    </location>
</feature>
<keyword evidence="1" id="KW-1133">Transmembrane helix</keyword>
<dbReference type="EMBL" id="JAEKJA010000007">
    <property type="protein sequence ID" value="MBJ3776258.1"/>
    <property type="molecule type" value="Genomic_DNA"/>
</dbReference>
<feature type="transmembrane region" description="Helical" evidence="1">
    <location>
        <begin position="355"/>
        <end position="388"/>
    </location>
</feature>
<evidence type="ECO:0000256" key="1">
    <source>
        <dbReference type="SAM" id="Phobius"/>
    </source>
</evidence>
<feature type="transmembrane region" description="Helical" evidence="1">
    <location>
        <begin position="56"/>
        <end position="74"/>
    </location>
</feature>
<feature type="transmembrane region" description="Helical" evidence="1">
    <location>
        <begin position="408"/>
        <end position="428"/>
    </location>
</feature>
<keyword evidence="1" id="KW-0472">Membrane</keyword>
<dbReference type="InterPro" id="IPR051125">
    <property type="entry name" value="ABC-4/HrtB_transporter"/>
</dbReference>
<gene>
    <name evidence="2" type="ORF">JCR33_11195</name>
</gene>
<feature type="transmembrane region" description="Helical" evidence="1">
    <location>
        <begin position="311"/>
        <end position="334"/>
    </location>
</feature>
<evidence type="ECO:0000313" key="2">
    <source>
        <dbReference type="EMBL" id="MBJ3776258.1"/>
    </source>
</evidence>
<dbReference type="RefSeq" id="WP_198882130.1">
    <property type="nucleotide sequence ID" value="NZ_JAEKJA010000007.1"/>
</dbReference>